<dbReference type="AlphaFoldDB" id="A0A2H0TWQ1"/>
<keyword evidence="5 7" id="KW-1133">Transmembrane helix</keyword>
<feature type="transmembrane region" description="Helical" evidence="7">
    <location>
        <begin position="305"/>
        <end position="332"/>
    </location>
</feature>
<feature type="transmembrane region" description="Helical" evidence="7">
    <location>
        <begin position="339"/>
        <end position="359"/>
    </location>
</feature>
<keyword evidence="4 7" id="KW-0812">Transmembrane</keyword>
<dbReference type="InterPro" id="IPR032818">
    <property type="entry name" value="DedA-like"/>
</dbReference>
<protein>
    <submittedName>
        <fullName evidence="9">PA-phosphatase</fullName>
    </submittedName>
</protein>
<feature type="transmembrane region" description="Helical" evidence="7">
    <location>
        <begin position="251"/>
        <end position="274"/>
    </location>
</feature>
<dbReference type="PANTHER" id="PTHR30353:SF15">
    <property type="entry name" value="INNER MEMBRANE PROTEIN YABI"/>
    <property type="match status" value="1"/>
</dbReference>
<feature type="transmembrane region" description="Helical" evidence="7">
    <location>
        <begin position="181"/>
        <end position="200"/>
    </location>
</feature>
<dbReference type="InterPro" id="IPR032816">
    <property type="entry name" value="VTT_dom"/>
</dbReference>
<evidence type="ECO:0000256" key="2">
    <source>
        <dbReference type="ARBA" id="ARBA00010792"/>
    </source>
</evidence>
<evidence type="ECO:0000259" key="8">
    <source>
        <dbReference type="SMART" id="SM00014"/>
    </source>
</evidence>
<comment type="caution">
    <text evidence="9">The sequence shown here is derived from an EMBL/GenBank/DDBJ whole genome shotgun (WGS) entry which is preliminary data.</text>
</comment>
<evidence type="ECO:0000313" key="9">
    <source>
        <dbReference type="EMBL" id="PIR76582.1"/>
    </source>
</evidence>
<proteinExistence type="inferred from homology"/>
<dbReference type="Gene3D" id="1.20.144.10">
    <property type="entry name" value="Phosphatidic acid phosphatase type 2/haloperoxidase"/>
    <property type="match status" value="1"/>
</dbReference>
<evidence type="ECO:0000256" key="1">
    <source>
        <dbReference type="ARBA" id="ARBA00004651"/>
    </source>
</evidence>
<dbReference type="EMBL" id="PFBY01000017">
    <property type="protein sequence ID" value="PIR76582.1"/>
    <property type="molecule type" value="Genomic_DNA"/>
</dbReference>
<name>A0A2H0TWQ1_9BACT</name>
<feature type="transmembrane region" description="Helical" evidence="7">
    <location>
        <begin position="45"/>
        <end position="73"/>
    </location>
</feature>
<dbReference type="CDD" id="cd03392">
    <property type="entry name" value="PAP2_like_2"/>
    <property type="match status" value="1"/>
</dbReference>
<evidence type="ECO:0000256" key="3">
    <source>
        <dbReference type="ARBA" id="ARBA00022475"/>
    </source>
</evidence>
<keyword evidence="3" id="KW-1003">Cell membrane</keyword>
<dbReference type="PANTHER" id="PTHR30353">
    <property type="entry name" value="INNER MEMBRANE PROTEIN DEDA-RELATED"/>
    <property type="match status" value="1"/>
</dbReference>
<dbReference type="Pfam" id="PF01569">
    <property type="entry name" value="PAP2"/>
    <property type="match status" value="1"/>
</dbReference>
<feature type="transmembrane region" description="Helical" evidence="7">
    <location>
        <begin position="434"/>
        <end position="454"/>
    </location>
</feature>
<feature type="transmembrane region" description="Helical" evidence="7">
    <location>
        <begin position="20"/>
        <end position="39"/>
    </location>
</feature>
<dbReference type="Pfam" id="PF14067">
    <property type="entry name" value="LssY_C"/>
    <property type="match status" value="1"/>
</dbReference>
<evidence type="ECO:0000256" key="7">
    <source>
        <dbReference type="SAM" id="Phobius"/>
    </source>
</evidence>
<dbReference type="InterPro" id="IPR025902">
    <property type="entry name" value="LssY-like-C_dom"/>
</dbReference>
<dbReference type="SUPFAM" id="SSF48317">
    <property type="entry name" value="Acid phosphatase/Vanadium-dependent haloperoxidase"/>
    <property type="match status" value="1"/>
</dbReference>
<dbReference type="Pfam" id="PF09335">
    <property type="entry name" value="VTT_dom"/>
    <property type="match status" value="1"/>
</dbReference>
<organism evidence="9 10">
    <name type="scientific">Candidatus Magasanikbacteria bacterium CG10_big_fil_rev_8_21_14_0_10_42_10</name>
    <dbReference type="NCBI Taxonomy" id="1974649"/>
    <lineage>
        <taxon>Bacteria</taxon>
        <taxon>Candidatus Magasanikiibacteriota</taxon>
    </lineage>
</organism>
<evidence type="ECO:0000256" key="5">
    <source>
        <dbReference type="ARBA" id="ARBA00022989"/>
    </source>
</evidence>
<feature type="transmembrane region" description="Helical" evidence="7">
    <location>
        <begin position="379"/>
        <end position="396"/>
    </location>
</feature>
<dbReference type="SMART" id="SM00014">
    <property type="entry name" value="acidPPc"/>
    <property type="match status" value="1"/>
</dbReference>
<comment type="subcellular location">
    <subcellularLocation>
        <location evidence="1">Cell membrane</location>
        <topology evidence="1">Multi-pass membrane protein</topology>
    </subcellularLocation>
</comment>
<comment type="similarity">
    <text evidence="2">Belongs to the DedA family.</text>
</comment>
<sequence>MMHVLDTLLPSMTHVHMLGYWIALLFAFSETVIGIGLFIPGSSALLIMGAMAAGGSFDIGDLIFFAVCGAILGDNINYAIGRKLGESISTKGFWFIRPDHIQKAHAFFERHGSKSVFLGRFVPSMKEVVPFIAGSVRMRRARFMIWNILGGIGWSLVWILPGYFFAASLNTATEWISRTGFLLLYVVAFVVIGALIKWLIVRKGQAVFLLLKSLWASFKQSFAQNKELKAYAKKHPRLVSWLAKRVNPHSVWGRPATFLFLIFVYVSFLFGGVIESLLKSEVITSIDIRVSHVLLLFRDKESVQIFWWITALGKAHLVLVIVCAVTALLWLLKKRMYLLPFWITVFGGIASSYLGKIVFHRPRPEFPVYVETSFSFPSGHATIAIALYGFLAYILIQEVHSWKKKVNIFFGAILLAILIGLSRLYLGVHYVSDILGGYLLGFLWLIVGISIAVYLGSRQTNNIVETISKKMKILVSLIVVAVMCSYVFIAIAMQPMMNLLSPTHLAPTHLAHATDVFSSDQLRYTETLTGRQQEPISFLILVQNDDVFVQNFEHAGWLLADRVDLRSMVHIVSAALYKTSYQRAPMTPSFWNAQTHVFGFEKPTDTDTVGERHHARFWDTGYIMGDGRRVFVGTVSFDNQIKWGITHQISPDIDTERETLFHDLQSAGVISGYTKEKTVDPDLGKNFTGDQFFTDGQLYVIQFESV</sequence>
<feature type="domain" description="Phosphatidic acid phosphatase type 2/haloperoxidase" evidence="8">
    <location>
        <begin position="333"/>
        <end position="449"/>
    </location>
</feature>
<evidence type="ECO:0000313" key="10">
    <source>
        <dbReference type="Proteomes" id="UP000231530"/>
    </source>
</evidence>
<evidence type="ECO:0000256" key="6">
    <source>
        <dbReference type="ARBA" id="ARBA00023136"/>
    </source>
</evidence>
<evidence type="ECO:0000256" key="4">
    <source>
        <dbReference type="ARBA" id="ARBA00022692"/>
    </source>
</evidence>
<feature type="transmembrane region" description="Helical" evidence="7">
    <location>
        <begin position="408"/>
        <end position="428"/>
    </location>
</feature>
<dbReference type="GO" id="GO:0005886">
    <property type="term" value="C:plasma membrane"/>
    <property type="evidence" value="ECO:0007669"/>
    <property type="project" value="UniProtKB-SubCell"/>
</dbReference>
<dbReference type="InterPro" id="IPR036938">
    <property type="entry name" value="PAP2/HPO_sf"/>
</dbReference>
<reference evidence="10" key="1">
    <citation type="submission" date="2017-09" db="EMBL/GenBank/DDBJ databases">
        <title>Depth-based differentiation of microbial function through sediment-hosted aquifers and enrichment of novel symbionts in the deep terrestrial subsurface.</title>
        <authorList>
            <person name="Probst A.J."/>
            <person name="Ladd B."/>
            <person name="Jarett J.K."/>
            <person name="Geller-Mcgrath D.E."/>
            <person name="Sieber C.M.K."/>
            <person name="Emerson J.B."/>
            <person name="Anantharaman K."/>
            <person name="Thomas B.C."/>
            <person name="Malmstrom R."/>
            <person name="Stieglmeier M."/>
            <person name="Klingl A."/>
            <person name="Woyke T."/>
            <person name="Ryan C.M."/>
            <person name="Banfield J.F."/>
        </authorList>
    </citation>
    <scope>NUCLEOTIDE SEQUENCE [LARGE SCALE GENOMIC DNA]</scope>
</reference>
<dbReference type="InterPro" id="IPR000326">
    <property type="entry name" value="PAP2/HPO"/>
</dbReference>
<feature type="transmembrane region" description="Helical" evidence="7">
    <location>
        <begin position="474"/>
        <end position="493"/>
    </location>
</feature>
<accession>A0A2H0TWQ1</accession>
<dbReference type="Proteomes" id="UP000231530">
    <property type="component" value="Unassembled WGS sequence"/>
</dbReference>
<gene>
    <name evidence="9" type="ORF">COU32_01245</name>
</gene>
<feature type="transmembrane region" description="Helical" evidence="7">
    <location>
        <begin position="145"/>
        <end position="169"/>
    </location>
</feature>
<keyword evidence="6 7" id="KW-0472">Membrane</keyword>